<dbReference type="STRING" id="553510.B1H19_08125"/>
<organism evidence="7 8">
    <name type="scientific">Streptomyces gilvosporeus</name>
    <dbReference type="NCBI Taxonomy" id="553510"/>
    <lineage>
        <taxon>Bacteria</taxon>
        <taxon>Bacillati</taxon>
        <taxon>Actinomycetota</taxon>
        <taxon>Actinomycetes</taxon>
        <taxon>Kitasatosporales</taxon>
        <taxon>Streptomycetaceae</taxon>
        <taxon>Streptomyces</taxon>
    </lineage>
</organism>
<feature type="transmembrane region" description="Helical" evidence="6">
    <location>
        <begin position="61"/>
        <end position="80"/>
    </location>
</feature>
<dbReference type="GO" id="GO:0015075">
    <property type="term" value="F:monoatomic ion transmembrane transporter activity"/>
    <property type="evidence" value="ECO:0007669"/>
    <property type="project" value="InterPro"/>
</dbReference>
<feature type="transmembrane region" description="Helical" evidence="6">
    <location>
        <begin position="92"/>
        <end position="113"/>
    </location>
</feature>
<evidence type="ECO:0000256" key="5">
    <source>
        <dbReference type="ARBA" id="ARBA00023136"/>
    </source>
</evidence>
<dbReference type="AlphaFoldDB" id="A0A1V0TMZ8"/>
<dbReference type="EMBL" id="CP020569">
    <property type="protein sequence ID" value="ARF54168.1"/>
    <property type="molecule type" value="Genomic_DNA"/>
</dbReference>
<evidence type="ECO:0000313" key="8">
    <source>
        <dbReference type="Proteomes" id="UP000192726"/>
    </source>
</evidence>
<keyword evidence="2" id="KW-1003">Cell membrane</keyword>
<accession>A0A1V0TMZ8</accession>
<name>A0A1V0TMZ8_9ACTN</name>
<proteinExistence type="predicted"/>
<reference evidence="7 8" key="1">
    <citation type="submission" date="2017-04" db="EMBL/GenBank/DDBJ databases">
        <title>Complete Genome Sequence of Streptomyces gilvosporeus F607, a Capable Producer of Natamycin.</title>
        <authorList>
            <person name="Zong G."/>
            <person name="Zhong C."/>
            <person name="Fu J."/>
            <person name="Qin R."/>
            <person name="Cao G."/>
        </authorList>
    </citation>
    <scope>NUCLEOTIDE SEQUENCE [LARGE SCALE GENOMIC DNA]</scope>
    <source>
        <strain evidence="7 8">F607</strain>
    </source>
</reference>
<keyword evidence="4 6" id="KW-1133">Transmembrane helix</keyword>
<dbReference type="InterPro" id="IPR007208">
    <property type="entry name" value="MrpF/PhaF-like"/>
</dbReference>
<dbReference type="OrthoDB" id="4332175at2"/>
<evidence type="ECO:0000313" key="7">
    <source>
        <dbReference type="EMBL" id="ARF54168.1"/>
    </source>
</evidence>
<gene>
    <name evidence="7" type="ORF">B1H19_08125</name>
</gene>
<keyword evidence="8" id="KW-1185">Reference proteome</keyword>
<keyword evidence="5 6" id="KW-0472">Membrane</keyword>
<evidence type="ECO:0000256" key="3">
    <source>
        <dbReference type="ARBA" id="ARBA00022692"/>
    </source>
</evidence>
<sequence length="160" mass="15653">MNGWMAAGTAVLLCGVPAGWAAATGPVRRRVIAQNATTTLLGLAVLLLAQGFARPAYQDPALLLAVLGPAGTLLYVRLLADALAAGPPPGRALRAVTWCTYAAVPLVVAPLCVAAGPGRALAKLLVIGGLLALGSWVAGRAVTAASGGGRGAPAGGTGDV</sequence>
<keyword evidence="3 6" id="KW-0812">Transmembrane</keyword>
<feature type="transmembrane region" description="Helical" evidence="6">
    <location>
        <begin position="31"/>
        <end position="49"/>
    </location>
</feature>
<dbReference type="GO" id="GO:0005886">
    <property type="term" value="C:plasma membrane"/>
    <property type="evidence" value="ECO:0007669"/>
    <property type="project" value="UniProtKB-SubCell"/>
</dbReference>
<dbReference type="Proteomes" id="UP000192726">
    <property type="component" value="Chromosome"/>
</dbReference>
<evidence type="ECO:0000256" key="1">
    <source>
        <dbReference type="ARBA" id="ARBA00004651"/>
    </source>
</evidence>
<comment type="subcellular location">
    <subcellularLocation>
        <location evidence="1">Cell membrane</location>
        <topology evidence="1">Multi-pass membrane protein</topology>
    </subcellularLocation>
</comment>
<dbReference type="Pfam" id="PF04066">
    <property type="entry name" value="MrpF_PhaF"/>
    <property type="match status" value="1"/>
</dbReference>
<evidence type="ECO:0000256" key="6">
    <source>
        <dbReference type="SAM" id="Phobius"/>
    </source>
</evidence>
<feature type="transmembrane region" description="Helical" evidence="6">
    <location>
        <begin position="120"/>
        <end position="138"/>
    </location>
</feature>
<protein>
    <submittedName>
        <fullName evidence="7">Uncharacterized protein</fullName>
    </submittedName>
</protein>
<dbReference type="KEGG" id="sgv:B1H19_08125"/>
<evidence type="ECO:0000256" key="2">
    <source>
        <dbReference type="ARBA" id="ARBA00022475"/>
    </source>
</evidence>
<evidence type="ECO:0000256" key="4">
    <source>
        <dbReference type="ARBA" id="ARBA00022989"/>
    </source>
</evidence>